<organism evidence="3 4">
    <name type="scientific">Alosa alosa</name>
    <name type="common">allis shad</name>
    <dbReference type="NCBI Taxonomy" id="278164"/>
    <lineage>
        <taxon>Eukaryota</taxon>
        <taxon>Metazoa</taxon>
        <taxon>Chordata</taxon>
        <taxon>Craniata</taxon>
        <taxon>Vertebrata</taxon>
        <taxon>Euteleostomi</taxon>
        <taxon>Actinopterygii</taxon>
        <taxon>Neopterygii</taxon>
        <taxon>Teleostei</taxon>
        <taxon>Clupei</taxon>
        <taxon>Clupeiformes</taxon>
        <taxon>Clupeoidei</taxon>
        <taxon>Clupeidae</taxon>
        <taxon>Alosa</taxon>
    </lineage>
</organism>
<feature type="signal peptide" evidence="2">
    <location>
        <begin position="1"/>
        <end position="30"/>
    </location>
</feature>
<keyword evidence="4" id="KW-1185">Reference proteome</keyword>
<evidence type="ECO:0000313" key="4">
    <source>
        <dbReference type="Proteomes" id="UP000823561"/>
    </source>
</evidence>
<dbReference type="Proteomes" id="UP000823561">
    <property type="component" value="Chromosome 24"/>
</dbReference>
<reference evidence="3" key="1">
    <citation type="submission" date="2020-10" db="EMBL/GenBank/DDBJ databases">
        <title>Chromosome-scale genome assembly of the Allis shad, Alosa alosa.</title>
        <authorList>
            <person name="Margot Z."/>
            <person name="Christophe K."/>
            <person name="Cabau C."/>
            <person name="Louis A."/>
            <person name="Berthelot C."/>
            <person name="Parey E."/>
            <person name="Roest Crollius H."/>
            <person name="Montfort J."/>
            <person name="Robinson-Rechavi M."/>
            <person name="Bucao C."/>
            <person name="Bouchez O."/>
            <person name="Gislard M."/>
            <person name="Lluch J."/>
            <person name="Milhes M."/>
            <person name="Lampietro C."/>
            <person name="Lopez Roques C."/>
            <person name="Donnadieu C."/>
            <person name="Braasch I."/>
            <person name="Desvignes T."/>
            <person name="Postlethwait J."/>
            <person name="Bobe J."/>
            <person name="Guiguen Y."/>
        </authorList>
    </citation>
    <scope>NUCLEOTIDE SEQUENCE</scope>
    <source>
        <strain evidence="3">M-15738</strain>
        <tissue evidence="3">Blood</tissue>
    </source>
</reference>
<evidence type="ECO:0000256" key="2">
    <source>
        <dbReference type="SAM" id="SignalP"/>
    </source>
</evidence>
<dbReference type="EMBL" id="JADWDJ010000024">
    <property type="protein sequence ID" value="KAG5261168.1"/>
    <property type="molecule type" value="Genomic_DNA"/>
</dbReference>
<keyword evidence="2" id="KW-0732">Signal</keyword>
<evidence type="ECO:0000256" key="1">
    <source>
        <dbReference type="SAM" id="MobiDB-lite"/>
    </source>
</evidence>
<name>A0AAV6FEF4_9TELE</name>
<feature type="chain" id="PRO_5043596546" evidence="2">
    <location>
        <begin position="31"/>
        <end position="162"/>
    </location>
</feature>
<proteinExistence type="predicted"/>
<comment type="caution">
    <text evidence="3">The sequence shown here is derived from an EMBL/GenBank/DDBJ whole genome shotgun (WGS) entry which is preliminary data.</text>
</comment>
<protein>
    <submittedName>
        <fullName evidence="3">Uncharacterized protein</fullName>
    </submittedName>
</protein>
<evidence type="ECO:0000313" key="3">
    <source>
        <dbReference type="EMBL" id="KAG5261168.1"/>
    </source>
</evidence>
<gene>
    <name evidence="3" type="ORF">AALO_G00300830</name>
</gene>
<feature type="region of interest" description="Disordered" evidence="1">
    <location>
        <begin position="106"/>
        <end position="130"/>
    </location>
</feature>
<dbReference type="AlphaFoldDB" id="A0AAV6FEF4"/>
<sequence>MGGNDKTYICANNNSAVLFVFALLNNSALTTQSDVSSIANVSASINQTTIQCVFDVIGLNATSRANAATTFSIVLANGTVYANGSLSNPTVRTVTAQLDLSNITSTNTATTTVPPSTNSTDASNVTTTTATTTTTSGANISLQHGLSQAVLILLGVLAIRMM</sequence>
<accession>A0AAV6FEF4</accession>